<dbReference type="EMBL" id="CM023489">
    <property type="protein sequence ID" value="KAH6922541.1"/>
    <property type="molecule type" value="Genomic_DNA"/>
</dbReference>
<keyword evidence="2" id="KW-1185">Reference proteome</keyword>
<evidence type="ECO:0000313" key="1">
    <source>
        <dbReference type="EMBL" id="KAH6922541.1"/>
    </source>
</evidence>
<name>A0ACB7RL67_HYAAI</name>
<accession>A0ACB7RL67</accession>
<protein>
    <submittedName>
        <fullName evidence="1">Uncharacterized protein</fullName>
    </submittedName>
</protein>
<comment type="caution">
    <text evidence="1">The sequence shown here is derived from an EMBL/GenBank/DDBJ whole genome shotgun (WGS) entry which is preliminary data.</text>
</comment>
<organism evidence="1 2">
    <name type="scientific">Hyalomma asiaticum</name>
    <name type="common">Tick</name>
    <dbReference type="NCBI Taxonomy" id="266040"/>
    <lineage>
        <taxon>Eukaryota</taxon>
        <taxon>Metazoa</taxon>
        <taxon>Ecdysozoa</taxon>
        <taxon>Arthropoda</taxon>
        <taxon>Chelicerata</taxon>
        <taxon>Arachnida</taxon>
        <taxon>Acari</taxon>
        <taxon>Parasitiformes</taxon>
        <taxon>Ixodida</taxon>
        <taxon>Ixodoidea</taxon>
        <taxon>Ixodidae</taxon>
        <taxon>Hyalomminae</taxon>
        <taxon>Hyalomma</taxon>
    </lineage>
</organism>
<sequence>MGPELQHIGPSSEDEILANSLLCFLLCGLHARFKIPVEYFFTKGCTGEQLAVVVSHVLRKTTDVGFDIVRLVTDNHKVNVAAMDILCGGKASIQASHPADPSEQIFLSFDQSHIIKNVRSQFLAKDFGKEKQITSRYVKSLYKMQKNSTVRPVRFLTRKHVYPTNIEKMNVRAAVQLFSLAVTAALCYLKDQAGHSCDADFASAGPTIEFMQMMQRWFTMMDISNCQQHIHCNNVDARQFTEADDPRLEWLEGAFLTYIEDLRNESAADSFLSKETYHALVFATKSNVQCVRHLLTTKKFSFVLTRKMSSDPIE</sequence>
<reference evidence="1" key="1">
    <citation type="submission" date="2020-05" db="EMBL/GenBank/DDBJ databases">
        <title>Large-scale comparative analyses of tick genomes elucidate their genetic diversity and vector capacities.</title>
        <authorList>
            <person name="Jia N."/>
            <person name="Wang J."/>
            <person name="Shi W."/>
            <person name="Du L."/>
            <person name="Sun Y."/>
            <person name="Zhan W."/>
            <person name="Jiang J."/>
            <person name="Wang Q."/>
            <person name="Zhang B."/>
            <person name="Ji P."/>
            <person name="Sakyi L.B."/>
            <person name="Cui X."/>
            <person name="Yuan T."/>
            <person name="Jiang B."/>
            <person name="Yang W."/>
            <person name="Lam T.T.-Y."/>
            <person name="Chang Q."/>
            <person name="Ding S."/>
            <person name="Wang X."/>
            <person name="Zhu J."/>
            <person name="Ruan X."/>
            <person name="Zhao L."/>
            <person name="Wei J."/>
            <person name="Que T."/>
            <person name="Du C."/>
            <person name="Cheng J."/>
            <person name="Dai P."/>
            <person name="Han X."/>
            <person name="Huang E."/>
            <person name="Gao Y."/>
            <person name="Liu J."/>
            <person name="Shao H."/>
            <person name="Ye R."/>
            <person name="Li L."/>
            <person name="Wei W."/>
            <person name="Wang X."/>
            <person name="Wang C."/>
            <person name="Yang T."/>
            <person name="Huo Q."/>
            <person name="Li W."/>
            <person name="Guo W."/>
            <person name="Chen H."/>
            <person name="Zhou L."/>
            <person name="Ni X."/>
            <person name="Tian J."/>
            <person name="Zhou Y."/>
            <person name="Sheng Y."/>
            <person name="Liu T."/>
            <person name="Pan Y."/>
            <person name="Xia L."/>
            <person name="Li J."/>
            <person name="Zhao F."/>
            <person name="Cao W."/>
        </authorList>
    </citation>
    <scope>NUCLEOTIDE SEQUENCE</scope>
    <source>
        <strain evidence="1">Hyas-2018</strain>
    </source>
</reference>
<proteinExistence type="predicted"/>
<evidence type="ECO:0000313" key="2">
    <source>
        <dbReference type="Proteomes" id="UP000821845"/>
    </source>
</evidence>
<gene>
    <name evidence="1" type="ORF">HPB50_015283</name>
</gene>
<dbReference type="Proteomes" id="UP000821845">
    <property type="component" value="Chromosome 9"/>
</dbReference>